<evidence type="ECO:0000256" key="1">
    <source>
        <dbReference type="ARBA" id="ARBA00022435"/>
    </source>
</evidence>
<dbReference type="HAMAP" id="MF_00747">
    <property type="entry name" value="AceK"/>
    <property type="match status" value="1"/>
</dbReference>
<evidence type="ECO:0000256" key="7">
    <source>
        <dbReference type="ARBA" id="ARBA00022777"/>
    </source>
</evidence>
<evidence type="ECO:0000313" key="15">
    <source>
        <dbReference type="Proteomes" id="UP001626549"/>
    </source>
</evidence>
<keyword evidence="1 11" id="KW-0329">Glyoxylate bypass</keyword>
<dbReference type="InterPro" id="IPR046855">
    <property type="entry name" value="AceK_kinase"/>
</dbReference>
<dbReference type="Pfam" id="PF20423">
    <property type="entry name" value="AceK_regulatory"/>
    <property type="match status" value="1"/>
</dbReference>
<keyword evidence="7 11" id="KW-0418">Kinase</keyword>
<dbReference type="InterPro" id="IPR046854">
    <property type="entry name" value="AceK_regulatory"/>
</dbReference>
<gene>
    <name evidence="11 14" type="primary">aceK</name>
    <name evidence="14" type="ORF">R0137_15095</name>
</gene>
<comment type="catalytic activity">
    <reaction evidence="11">
        <text>L-seryl-[isocitrate dehydrogenase] + ATP = O-phospho-L-seryl-[isocitrate dehydrogenase] + ADP + H(+)</text>
        <dbReference type="Rhea" id="RHEA:43540"/>
        <dbReference type="Rhea" id="RHEA-COMP:10605"/>
        <dbReference type="Rhea" id="RHEA-COMP:10606"/>
        <dbReference type="ChEBI" id="CHEBI:15378"/>
        <dbReference type="ChEBI" id="CHEBI:29999"/>
        <dbReference type="ChEBI" id="CHEBI:30616"/>
        <dbReference type="ChEBI" id="CHEBI:83421"/>
        <dbReference type="ChEBI" id="CHEBI:456216"/>
        <dbReference type="EC" id="2.7.11.5"/>
    </reaction>
</comment>
<keyword evidence="5 11" id="KW-0808">Transferase</keyword>
<feature type="active site" evidence="11">
    <location>
        <position position="373"/>
    </location>
</feature>
<dbReference type="RefSeq" id="WP_407327236.1">
    <property type="nucleotide sequence ID" value="NZ_CP136865.1"/>
</dbReference>
<evidence type="ECO:0000256" key="6">
    <source>
        <dbReference type="ARBA" id="ARBA00022741"/>
    </source>
</evidence>
<keyword evidence="2 11" id="KW-0963">Cytoplasm</keyword>
<name>A0ABZ0IBS6_9GAMM</name>
<evidence type="ECO:0000256" key="11">
    <source>
        <dbReference type="HAMAP-Rule" id="MF_00747"/>
    </source>
</evidence>
<protein>
    <recommendedName>
        <fullName evidence="11">Isocitrate dehydrogenase kinase/phosphatase</fullName>
        <shortName evidence="11">IDH kinase/phosphatase</shortName>
        <shortName evidence="11">IDHK/P</shortName>
        <ecNumber evidence="11">2.7.11.5</ecNumber>
        <ecNumber evidence="11">3.1.3.-</ecNumber>
    </recommendedName>
</protein>
<keyword evidence="8 11" id="KW-0378">Hydrolase</keyword>
<dbReference type="EMBL" id="CP136865">
    <property type="protein sequence ID" value="WOJ96558.1"/>
    <property type="molecule type" value="Genomic_DNA"/>
</dbReference>
<organism evidence="14 15">
    <name type="scientific">Congregibacter brevis</name>
    <dbReference type="NCBI Taxonomy" id="3081201"/>
    <lineage>
        <taxon>Bacteria</taxon>
        <taxon>Pseudomonadati</taxon>
        <taxon>Pseudomonadota</taxon>
        <taxon>Gammaproteobacteria</taxon>
        <taxon>Cellvibrionales</taxon>
        <taxon>Halieaceae</taxon>
        <taxon>Congregibacter</taxon>
    </lineage>
</organism>
<keyword evidence="10 11" id="KW-0904">Protein phosphatase</keyword>
<accession>A0ABZ0IBS6</accession>
<reference evidence="14 15" key="1">
    <citation type="submission" date="2023-10" db="EMBL/GenBank/DDBJ databases">
        <title>Two novel species belonging to the OM43/NOR5 clade.</title>
        <authorList>
            <person name="Park M."/>
        </authorList>
    </citation>
    <scope>NUCLEOTIDE SEQUENCE [LARGE SCALE GENOMIC DNA]</scope>
    <source>
        <strain evidence="14 15">IMCC45268</strain>
    </source>
</reference>
<keyword evidence="4 11" id="KW-0816">Tricarboxylic acid cycle</keyword>
<keyword evidence="3 11" id="KW-0723">Serine/threonine-protein kinase</keyword>
<dbReference type="InterPro" id="IPR010452">
    <property type="entry name" value="Isocitrate_DH_AceK"/>
</dbReference>
<comment type="similarity">
    <text evidence="11">Belongs to the AceK family.</text>
</comment>
<dbReference type="NCBIfam" id="NF002804">
    <property type="entry name" value="PRK02946.1"/>
    <property type="match status" value="1"/>
</dbReference>
<sequence length="583" mass="67713">MERRERFARIILNGFESYFADYQNITLGARSRFENADWLGIHAATIQRIDLYKLKVSFVLDTVELVAGQELRNYEFWRDTRKIYAGLIRNHNNFEIAETFYNSVYNAVFSHEQIRNDYAFVFSSQGDIPLSDSSPVLNYYAVQHSLNNSLEQLLEDYCFNIPYEDLSRDVGRLVEAFEEELKLVSNIDLNKGDLRMEVLSNHFYRNKGAYIVGRILSGQDSMPFVLPILHNEAGAVYVDTVLFGSNRVSVVFSFTRTYFMVDATIPSQYVLFLAKLMPAKPISEIYSSMGYNKHGKTYYHRSAVRHMESTTDKFVIAPGIKGMVMSVFTLPSYPFVFKIIKDRFTPPKEVTHEEVKSKYRLVKRADRAGRMADTQEFANLAFARDRFSDELIEELKAVAPSQIEEHGKALIIGHLYVERRMTPLNLYLQDATDIEVEAVMDEYGNSIKQLAAANIFPGDMLLKNFGVTRHGRVVFYDYDEIVPLTDCNFRIIPEPRNEIEEMASQPWYSVGPNDIFPEEFRLFFSGNQRARKAFDEKHSDIYEARFWKSLQEQIRSGYVESFYPYRRKLRFPREEEPSLLGQA</sequence>
<dbReference type="PANTHER" id="PTHR39559:SF1">
    <property type="entry name" value="ISOCITRATE DEHYDROGENASE KINASE_PHOSPHATASE"/>
    <property type="match status" value="1"/>
</dbReference>
<dbReference type="GO" id="GO:0008772">
    <property type="term" value="F:[isocitrate dehydrogenase (NADP+)] kinase activity"/>
    <property type="evidence" value="ECO:0007669"/>
    <property type="project" value="UniProtKB-EC"/>
</dbReference>
<evidence type="ECO:0000256" key="4">
    <source>
        <dbReference type="ARBA" id="ARBA00022532"/>
    </source>
</evidence>
<comment type="subcellular location">
    <subcellularLocation>
        <location evidence="11">Cytoplasm</location>
    </subcellularLocation>
</comment>
<dbReference type="Pfam" id="PF06315">
    <property type="entry name" value="AceK_kinase"/>
    <property type="match status" value="1"/>
</dbReference>
<feature type="binding site" evidence="11">
    <location>
        <begin position="317"/>
        <end position="323"/>
    </location>
    <ligand>
        <name>ATP</name>
        <dbReference type="ChEBI" id="CHEBI:30616"/>
    </ligand>
</feature>
<dbReference type="EC" id="2.7.11.5" evidence="11"/>
<evidence type="ECO:0000256" key="8">
    <source>
        <dbReference type="ARBA" id="ARBA00022801"/>
    </source>
</evidence>
<dbReference type="PANTHER" id="PTHR39559">
    <property type="match status" value="1"/>
</dbReference>
<evidence type="ECO:0000259" key="12">
    <source>
        <dbReference type="Pfam" id="PF06315"/>
    </source>
</evidence>
<evidence type="ECO:0000259" key="13">
    <source>
        <dbReference type="Pfam" id="PF20423"/>
    </source>
</evidence>
<dbReference type="GO" id="GO:0016787">
    <property type="term" value="F:hydrolase activity"/>
    <property type="evidence" value="ECO:0007669"/>
    <property type="project" value="UniProtKB-KW"/>
</dbReference>
<dbReference type="PIRSF" id="PIRSF000719">
    <property type="entry name" value="AceK"/>
    <property type="match status" value="1"/>
</dbReference>
<evidence type="ECO:0000256" key="3">
    <source>
        <dbReference type="ARBA" id="ARBA00022527"/>
    </source>
</evidence>
<comment type="function">
    <text evidence="11">Bifunctional enzyme which can phosphorylate or dephosphorylate isocitrate dehydrogenase (IDH) on a specific serine residue. This is a regulatory mechanism which enables bacteria to bypass the Krebs cycle via the glyoxylate shunt in response to the source of carbon. When bacteria are grown on glucose, IDH is fully active and unphosphorylated, but when grown on acetate or ethanol, the activity of IDH declines drastically concomitant with its phosphorylation.</text>
</comment>
<keyword evidence="6 11" id="KW-0547">Nucleotide-binding</keyword>
<feature type="domain" description="Isocitrate dehydrogenase kinase/phosphatase (AceK) regulatory" evidence="13">
    <location>
        <begin position="8"/>
        <end position="310"/>
    </location>
</feature>
<dbReference type="EC" id="3.1.3.-" evidence="11"/>
<feature type="binding site" evidence="11">
    <location>
        <position position="338"/>
    </location>
    <ligand>
        <name>ATP</name>
        <dbReference type="ChEBI" id="CHEBI:30616"/>
    </ligand>
</feature>
<dbReference type="Proteomes" id="UP001626549">
    <property type="component" value="Chromosome"/>
</dbReference>
<proteinExistence type="inferred from homology"/>
<evidence type="ECO:0000256" key="9">
    <source>
        <dbReference type="ARBA" id="ARBA00022840"/>
    </source>
</evidence>
<keyword evidence="9 11" id="KW-0067">ATP-binding</keyword>
<evidence type="ECO:0000256" key="10">
    <source>
        <dbReference type="ARBA" id="ARBA00022912"/>
    </source>
</evidence>
<feature type="domain" description="Isocitrate dehydrogenase kinase/phosphatase (AceK) kinase" evidence="12">
    <location>
        <begin position="312"/>
        <end position="566"/>
    </location>
</feature>
<evidence type="ECO:0000313" key="14">
    <source>
        <dbReference type="EMBL" id="WOJ96558.1"/>
    </source>
</evidence>
<keyword evidence="15" id="KW-1185">Reference proteome</keyword>
<evidence type="ECO:0000256" key="5">
    <source>
        <dbReference type="ARBA" id="ARBA00022679"/>
    </source>
</evidence>
<evidence type="ECO:0000256" key="2">
    <source>
        <dbReference type="ARBA" id="ARBA00022490"/>
    </source>
</evidence>